<sequence>MAISSFSGRNPGRTDVNLVVGWDRSPTSSAALREAVDLARRLHARLHIAHIADDSDLGIDPDSPLWEEQTRALRDSSALWVRALLADFGDNWTYHSGRGSAVGVLRAVATKAGATIIVIGAHRRGLPGVLSRLTRRPLLPALLAEGFTVVIVPPAR</sequence>
<feature type="domain" description="UspA" evidence="1">
    <location>
        <begin position="18"/>
        <end position="128"/>
    </location>
</feature>
<evidence type="ECO:0000313" key="2">
    <source>
        <dbReference type="EMBL" id="GAA3035974.1"/>
    </source>
</evidence>
<proteinExistence type="predicted"/>
<evidence type="ECO:0000313" key="3">
    <source>
        <dbReference type="Proteomes" id="UP001501035"/>
    </source>
</evidence>
<dbReference type="Proteomes" id="UP001501035">
    <property type="component" value="Unassembled WGS sequence"/>
</dbReference>
<dbReference type="InterPro" id="IPR006016">
    <property type="entry name" value="UspA"/>
</dbReference>
<comment type="caution">
    <text evidence="2">The sequence shown here is derived from an EMBL/GenBank/DDBJ whole genome shotgun (WGS) entry which is preliminary data.</text>
</comment>
<dbReference type="Pfam" id="PF00582">
    <property type="entry name" value="Usp"/>
    <property type="match status" value="1"/>
</dbReference>
<accession>A0ABP6L9S1</accession>
<dbReference type="CDD" id="cd00293">
    <property type="entry name" value="USP-like"/>
    <property type="match status" value="1"/>
</dbReference>
<dbReference type="Gene3D" id="3.40.50.12370">
    <property type="match status" value="1"/>
</dbReference>
<name>A0ABP6L9S1_9ACTN</name>
<dbReference type="EMBL" id="BAAAVS010000023">
    <property type="protein sequence ID" value="GAA3035974.1"/>
    <property type="molecule type" value="Genomic_DNA"/>
</dbReference>
<organism evidence="2 3">
    <name type="scientific">Gordonia defluvii</name>
    <dbReference type="NCBI Taxonomy" id="283718"/>
    <lineage>
        <taxon>Bacteria</taxon>
        <taxon>Bacillati</taxon>
        <taxon>Actinomycetota</taxon>
        <taxon>Actinomycetes</taxon>
        <taxon>Mycobacteriales</taxon>
        <taxon>Gordoniaceae</taxon>
        <taxon>Gordonia</taxon>
    </lineage>
</organism>
<gene>
    <name evidence="2" type="ORF">GCM10010528_15860</name>
</gene>
<keyword evidence="3" id="KW-1185">Reference proteome</keyword>
<reference evidence="3" key="1">
    <citation type="journal article" date="2019" name="Int. J. Syst. Evol. Microbiol.">
        <title>The Global Catalogue of Microorganisms (GCM) 10K type strain sequencing project: providing services to taxonomists for standard genome sequencing and annotation.</title>
        <authorList>
            <consortium name="The Broad Institute Genomics Platform"/>
            <consortium name="The Broad Institute Genome Sequencing Center for Infectious Disease"/>
            <person name="Wu L."/>
            <person name="Ma J."/>
        </authorList>
    </citation>
    <scope>NUCLEOTIDE SEQUENCE [LARGE SCALE GENOMIC DNA]</scope>
    <source>
        <strain evidence="3">JCM 14234</strain>
    </source>
</reference>
<dbReference type="SUPFAM" id="SSF52402">
    <property type="entry name" value="Adenine nucleotide alpha hydrolases-like"/>
    <property type="match status" value="1"/>
</dbReference>
<evidence type="ECO:0000259" key="1">
    <source>
        <dbReference type="Pfam" id="PF00582"/>
    </source>
</evidence>
<dbReference type="RefSeq" id="WP_290713208.1">
    <property type="nucleotide sequence ID" value="NZ_BAAAVS010000023.1"/>
</dbReference>
<protein>
    <recommendedName>
        <fullName evidence="1">UspA domain-containing protein</fullName>
    </recommendedName>
</protein>